<evidence type="ECO:0000256" key="1">
    <source>
        <dbReference type="ARBA" id="ARBA00022670"/>
    </source>
</evidence>
<dbReference type="Pfam" id="PF16491">
    <property type="entry name" value="Peptidase_M48_N"/>
    <property type="match status" value="1"/>
</dbReference>
<feature type="domain" description="CAAX prenyl protease 1 N-terminal" evidence="9">
    <location>
        <begin position="44"/>
        <end position="204"/>
    </location>
</feature>
<feature type="transmembrane region" description="Helical" evidence="7">
    <location>
        <begin position="63"/>
        <end position="88"/>
    </location>
</feature>
<dbReference type="Pfam" id="PF01435">
    <property type="entry name" value="Peptidase_M48"/>
    <property type="match status" value="1"/>
</dbReference>
<feature type="domain" description="Peptidase M48" evidence="8">
    <location>
        <begin position="208"/>
        <end position="414"/>
    </location>
</feature>
<dbReference type="RefSeq" id="WP_376846672.1">
    <property type="nucleotide sequence ID" value="NZ_JBHSFW010000010.1"/>
</dbReference>
<evidence type="ECO:0000259" key="9">
    <source>
        <dbReference type="Pfam" id="PF16491"/>
    </source>
</evidence>
<feature type="transmembrane region" description="Helical" evidence="7">
    <location>
        <begin position="175"/>
        <end position="198"/>
    </location>
</feature>
<sequence length="425" mass="49048">MKKVAWWFIGIYVIYIGLMIAYFYLWTSPGVPAQYKGTVADPQTFMTPTQIVQSEDYSRIGNLIYFISLPLDWGIYLFVLIFGFSRWLKKRSEEVTRFSVVHTGIYFLALSILTWIIAFPIDYGSHMLSVHYGVSVQPFSSWLRDEVVSFWVNFIIAFLTIAVVYFFIRRNAKRWWLPVWLISIPFTLFLTYIQPVWIDPLYNKFQPLHDGELKHEILHLASKADIPAKNVYEVDMSKKTKAMNAYVNGIGANLRIVLWDTTLHDLNHREVLFIMAHEMGHYVKHHLMWSVIGSIFASLIGLFLAAKVHHWSVHRWGEKIGVRHPGDLASIPILLIILSAFSFVASPIENTVSRHAEHQADKYGVELTQDKKAGIDAFQKLTTTSLDEVNPPALVKIFIYGHPTMLERINFLENFPTHASKQKSQ</sequence>
<dbReference type="Proteomes" id="UP001596022">
    <property type="component" value="Unassembled WGS sequence"/>
</dbReference>
<keyword evidence="4 6" id="KW-0862">Zinc</keyword>
<comment type="caution">
    <text evidence="10">The sequence shown here is derived from an EMBL/GenBank/DDBJ whole genome shotgun (WGS) entry which is preliminary data.</text>
</comment>
<organism evidence="10 11">
    <name type="scientific">Camelliibacillus cellulosilyticus</name>
    <dbReference type="NCBI Taxonomy" id="2174486"/>
    <lineage>
        <taxon>Bacteria</taxon>
        <taxon>Bacillati</taxon>
        <taxon>Bacillota</taxon>
        <taxon>Bacilli</taxon>
        <taxon>Bacillales</taxon>
        <taxon>Sporolactobacillaceae</taxon>
        <taxon>Camelliibacillus</taxon>
    </lineage>
</organism>
<dbReference type="InterPro" id="IPR032456">
    <property type="entry name" value="Peptidase_M48_N"/>
</dbReference>
<evidence type="ECO:0000256" key="5">
    <source>
        <dbReference type="ARBA" id="ARBA00023049"/>
    </source>
</evidence>
<keyword evidence="2" id="KW-0479">Metal-binding</keyword>
<accession>A0ABV9GNI7</accession>
<proteinExistence type="inferred from homology"/>
<keyword evidence="1 6" id="KW-0645">Protease</keyword>
<protein>
    <submittedName>
        <fullName evidence="10">M48 family metallopeptidase</fullName>
    </submittedName>
</protein>
<dbReference type="PANTHER" id="PTHR10120">
    <property type="entry name" value="CAAX PRENYL PROTEASE 1"/>
    <property type="match status" value="1"/>
</dbReference>
<dbReference type="EMBL" id="JBHSFW010000010">
    <property type="protein sequence ID" value="MFC4619577.1"/>
    <property type="molecule type" value="Genomic_DNA"/>
</dbReference>
<name>A0ABV9GNI7_9BACL</name>
<keyword evidence="3 6" id="KW-0378">Hydrolase</keyword>
<keyword evidence="5 6" id="KW-0482">Metalloprotease</keyword>
<evidence type="ECO:0000256" key="4">
    <source>
        <dbReference type="ARBA" id="ARBA00022833"/>
    </source>
</evidence>
<dbReference type="Gene3D" id="3.30.2010.10">
    <property type="entry name" value="Metalloproteases ('zincins'), catalytic domain"/>
    <property type="match status" value="1"/>
</dbReference>
<evidence type="ECO:0000259" key="8">
    <source>
        <dbReference type="Pfam" id="PF01435"/>
    </source>
</evidence>
<dbReference type="InterPro" id="IPR001915">
    <property type="entry name" value="Peptidase_M48"/>
</dbReference>
<gene>
    <name evidence="10" type="ORF">ACFO4N_12720</name>
</gene>
<evidence type="ECO:0000256" key="3">
    <source>
        <dbReference type="ARBA" id="ARBA00022801"/>
    </source>
</evidence>
<keyword evidence="7" id="KW-0472">Membrane</keyword>
<feature type="transmembrane region" description="Helical" evidence="7">
    <location>
        <begin position="100"/>
        <end position="121"/>
    </location>
</feature>
<feature type="transmembrane region" description="Helical" evidence="7">
    <location>
        <begin position="287"/>
        <end position="306"/>
    </location>
</feature>
<feature type="transmembrane region" description="Helical" evidence="7">
    <location>
        <begin position="148"/>
        <end position="168"/>
    </location>
</feature>
<evidence type="ECO:0000256" key="7">
    <source>
        <dbReference type="SAM" id="Phobius"/>
    </source>
</evidence>
<feature type="transmembrane region" description="Helical" evidence="7">
    <location>
        <begin position="7"/>
        <end position="26"/>
    </location>
</feature>
<evidence type="ECO:0000313" key="11">
    <source>
        <dbReference type="Proteomes" id="UP001596022"/>
    </source>
</evidence>
<reference evidence="11" key="1">
    <citation type="journal article" date="2019" name="Int. J. Syst. Evol. Microbiol.">
        <title>The Global Catalogue of Microorganisms (GCM) 10K type strain sequencing project: providing services to taxonomists for standard genome sequencing and annotation.</title>
        <authorList>
            <consortium name="The Broad Institute Genomics Platform"/>
            <consortium name="The Broad Institute Genome Sequencing Center for Infectious Disease"/>
            <person name="Wu L."/>
            <person name="Ma J."/>
        </authorList>
    </citation>
    <scope>NUCLEOTIDE SEQUENCE [LARGE SCALE GENOMIC DNA]</scope>
    <source>
        <strain evidence="11">CGMCC 1.16306</strain>
    </source>
</reference>
<keyword evidence="7" id="KW-1133">Transmembrane helix</keyword>
<keyword evidence="7" id="KW-0812">Transmembrane</keyword>
<dbReference type="CDD" id="cd07343">
    <property type="entry name" value="M48A_Zmpste24p_like"/>
    <property type="match status" value="1"/>
</dbReference>
<comment type="similarity">
    <text evidence="6">Belongs to the peptidase M48 family.</text>
</comment>
<dbReference type="InterPro" id="IPR027057">
    <property type="entry name" value="CAXX_Prtase_1"/>
</dbReference>
<keyword evidence="11" id="KW-1185">Reference proteome</keyword>
<evidence type="ECO:0000256" key="2">
    <source>
        <dbReference type="ARBA" id="ARBA00022723"/>
    </source>
</evidence>
<evidence type="ECO:0000256" key="6">
    <source>
        <dbReference type="RuleBase" id="RU003983"/>
    </source>
</evidence>
<evidence type="ECO:0000313" key="10">
    <source>
        <dbReference type="EMBL" id="MFC4619577.1"/>
    </source>
</evidence>
<comment type="cofactor">
    <cofactor evidence="6">
        <name>Zn(2+)</name>
        <dbReference type="ChEBI" id="CHEBI:29105"/>
    </cofactor>
    <text evidence="6">Binds 1 zinc ion per subunit.</text>
</comment>